<dbReference type="PANTHER" id="PTHR36836">
    <property type="entry name" value="COLANIC ACID BIOSYNTHESIS PROTEIN WCAK"/>
    <property type="match status" value="1"/>
</dbReference>
<evidence type="ECO:0000256" key="4">
    <source>
        <dbReference type="ARBA" id="ARBA00023014"/>
    </source>
</evidence>
<dbReference type="PANTHER" id="PTHR36836:SF1">
    <property type="entry name" value="COLANIC ACID BIOSYNTHESIS PROTEIN WCAK"/>
    <property type="match status" value="1"/>
</dbReference>
<dbReference type="InterPro" id="IPR007197">
    <property type="entry name" value="rSAM"/>
</dbReference>
<dbReference type="GO" id="GO:0051536">
    <property type="term" value="F:iron-sulfur cluster binding"/>
    <property type="evidence" value="ECO:0007669"/>
    <property type="project" value="UniProtKB-KW"/>
</dbReference>
<accession>A0A6L6L905</accession>
<keyword evidence="4" id="KW-0411">Iron-sulfur</keyword>
<dbReference type="EMBL" id="WGGT01000031">
    <property type="protein sequence ID" value="MVQ47350.1"/>
    <property type="molecule type" value="Genomic_DNA"/>
</dbReference>
<dbReference type="Pfam" id="PF04230">
    <property type="entry name" value="PS_pyruv_trans"/>
    <property type="match status" value="1"/>
</dbReference>
<dbReference type="GO" id="GO:0046872">
    <property type="term" value="F:metal ion binding"/>
    <property type="evidence" value="ECO:0007669"/>
    <property type="project" value="UniProtKB-KW"/>
</dbReference>
<dbReference type="Proteomes" id="UP000479531">
    <property type="component" value="Unassembled WGS sequence"/>
</dbReference>
<evidence type="ECO:0000313" key="9">
    <source>
        <dbReference type="Proteomes" id="UP000478483"/>
    </source>
</evidence>
<keyword evidence="2" id="KW-0479">Metal-binding</keyword>
<organism evidence="7 9">
    <name type="scientific">Roseburia intestinalis</name>
    <dbReference type="NCBI Taxonomy" id="166486"/>
    <lineage>
        <taxon>Bacteria</taxon>
        <taxon>Bacillati</taxon>
        <taxon>Bacillota</taxon>
        <taxon>Clostridia</taxon>
        <taxon>Lachnospirales</taxon>
        <taxon>Lachnospiraceae</taxon>
        <taxon>Roseburia</taxon>
    </lineage>
</organism>
<dbReference type="InterPro" id="IPR007345">
    <property type="entry name" value="Polysacch_pyruvyl_Trfase"/>
</dbReference>
<dbReference type="InterPro" id="IPR013785">
    <property type="entry name" value="Aldolase_TIM"/>
</dbReference>
<dbReference type="SFLD" id="SFLDS00029">
    <property type="entry name" value="Radical_SAM"/>
    <property type="match status" value="1"/>
</dbReference>
<reference evidence="8 10" key="2">
    <citation type="submission" date="2019-10" db="EMBL/GenBank/DDBJ databases">
        <title>Roseburia spp. ameliorate alcoholic fatty liver via restoration of gut barrier function.</title>
        <authorList>
            <person name="Seo B."/>
            <person name="Ko G."/>
        </authorList>
    </citation>
    <scope>NUCLEOTIDE SEQUENCE [LARGE SCALE GENOMIC DNA]</scope>
    <source>
        <strain evidence="8 10">SNUG30017</strain>
    </source>
</reference>
<proteinExistence type="predicted"/>
<evidence type="ECO:0000256" key="2">
    <source>
        <dbReference type="ARBA" id="ARBA00022723"/>
    </source>
</evidence>
<dbReference type="InterPro" id="IPR058240">
    <property type="entry name" value="rSAM_sf"/>
</dbReference>
<dbReference type="CDD" id="cd01335">
    <property type="entry name" value="Radical_SAM"/>
    <property type="match status" value="1"/>
</dbReference>
<dbReference type="GO" id="GO:0003824">
    <property type="term" value="F:catalytic activity"/>
    <property type="evidence" value="ECO:0007669"/>
    <property type="project" value="InterPro"/>
</dbReference>
<sequence length="813" mass="95112">MEKVVKFIDCYIETETCNLKCHYCYIALRNKFKNHIIELQRSPKEIQSALSKERMGGICLINLCAGGETLLGETILPVVKALLEEGHYVMVVTNGTMTKRFDEIITWDKALLSHLFIKFSFHYLEMIRLNMMDTFIGNVKKIAQSGCSYTVEVTPNDELIPHIDEVKKVCVDNFGAACHVTIARDDRTGGIELLSEHSLPEFYDIWSTFDSKLLDFKYSIFKKKRTEFCHAGMWSYWVDLNTGEYKQCYTGDTLGNIYENCDEKLVECPVGTKCGLAHCYNGHAFLTLGDIPGVDTVTYAETRNRLEGTDNEWLRPEMKAAMSCKLYETNYDGEVFTSYNKERKVAYLDYYHVIKNKYHMEDEKQNVFIIGTPDHGNMGDQAIWYATQKLLKNYFPAANVVDVDMSDFETDIEGIAHLIQKQDILILQGGGNFGNYYMDDEMIRRSVISQFRNNRIIMFPQTVYFSEDAEGKEELERSVCIYNKNKNLVLIARDAESFKILKENFINEIYMLPDVVLSLNAVDVKKKRKGALICLRSDKESVMNQQDVENVEGFLKERFSEIKYTDTQMDDYCKENREQLLKQKIEEFQSAELVITDRLHGMIFSVITGTPCITFDNFNAKVKNVYLYLKDNCNVKLVCDFKKFTEAYEQLCGKISNSYDEKYIIQQFTEILDKVCIKTVENDTKDIYQKSIDEMLGYWGLRHYQKVLDSEELRKSKQSLEQHVSFLEENLQISKDWNENLQKQNEERMKELEEYKNWVENLQKQNEERMKDTEVYKDWVNNLQKQIEERVKELEEYKDWVNNLQKQIEDMKG</sequence>
<dbReference type="Gene3D" id="3.20.20.70">
    <property type="entry name" value="Aldolase class I"/>
    <property type="match status" value="1"/>
</dbReference>
<keyword evidence="1" id="KW-0949">S-adenosyl-L-methionine</keyword>
<dbReference type="Proteomes" id="UP000478483">
    <property type="component" value="Unassembled WGS sequence"/>
</dbReference>
<evidence type="ECO:0000256" key="3">
    <source>
        <dbReference type="ARBA" id="ARBA00023004"/>
    </source>
</evidence>
<dbReference type="AlphaFoldDB" id="A0A6L6L905"/>
<comment type="caution">
    <text evidence="7">The sequence shown here is derived from an EMBL/GenBank/DDBJ whole genome shotgun (WGS) entry which is preliminary data.</text>
</comment>
<keyword evidence="5" id="KW-0175">Coiled coil</keyword>
<evidence type="ECO:0000313" key="8">
    <source>
        <dbReference type="EMBL" id="MVQ47350.1"/>
    </source>
</evidence>
<feature type="domain" description="Polysaccharide pyruvyl transferase" evidence="6">
    <location>
        <begin position="377"/>
        <end position="617"/>
    </location>
</feature>
<gene>
    <name evidence="8" type="ORF">GCK47_17100</name>
    <name evidence="7" type="ORF">GMD50_17950</name>
</gene>
<keyword evidence="3" id="KW-0408">Iron</keyword>
<dbReference type="EMBL" id="WNAJ01000031">
    <property type="protein sequence ID" value="MTR86878.1"/>
    <property type="molecule type" value="Genomic_DNA"/>
</dbReference>
<name>A0A6L6L905_9FIRM</name>
<dbReference type="SUPFAM" id="SSF102114">
    <property type="entry name" value="Radical SAM enzymes"/>
    <property type="match status" value="1"/>
</dbReference>
<evidence type="ECO:0000259" key="6">
    <source>
        <dbReference type="Pfam" id="PF04230"/>
    </source>
</evidence>
<dbReference type="RefSeq" id="WP_118413447.1">
    <property type="nucleotide sequence ID" value="NZ_QRPI01000028.1"/>
</dbReference>
<evidence type="ECO:0000256" key="5">
    <source>
        <dbReference type="SAM" id="Coils"/>
    </source>
</evidence>
<reference evidence="7 9" key="1">
    <citation type="journal article" date="2019" name="Nat. Med.">
        <title>A library of human gut bacterial isolates paired with longitudinal multiomics data enables mechanistic microbiome research.</title>
        <authorList>
            <person name="Poyet M."/>
            <person name="Groussin M."/>
            <person name="Gibbons S.M."/>
            <person name="Avila-Pacheco J."/>
            <person name="Jiang X."/>
            <person name="Kearney S.M."/>
            <person name="Perrotta A.R."/>
            <person name="Berdy B."/>
            <person name="Zhao S."/>
            <person name="Lieberman T.D."/>
            <person name="Swanson P.K."/>
            <person name="Smith M."/>
            <person name="Roesemann S."/>
            <person name="Alexander J.E."/>
            <person name="Rich S.A."/>
            <person name="Livny J."/>
            <person name="Vlamakis H."/>
            <person name="Clish C."/>
            <person name="Bullock K."/>
            <person name="Deik A."/>
            <person name="Scott J."/>
            <person name="Pierce K.A."/>
            <person name="Xavier R.J."/>
            <person name="Alm E.J."/>
        </authorList>
    </citation>
    <scope>NUCLEOTIDE SEQUENCE [LARGE SCALE GENOMIC DNA]</scope>
    <source>
        <strain evidence="7 9">BIOML-A1</strain>
    </source>
</reference>
<protein>
    <recommendedName>
        <fullName evidence="6">Polysaccharide pyruvyl transferase domain-containing protein</fullName>
    </recommendedName>
</protein>
<evidence type="ECO:0000256" key="1">
    <source>
        <dbReference type="ARBA" id="ARBA00022691"/>
    </source>
</evidence>
<evidence type="ECO:0000313" key="10">
    <source>
        <dbReference type="Proteomes" id="UP000479531"/>
    </source>
</evidence>
<evidence type="ECO:0000313" key="7">
    <source>
        <dbReference type="EMBL" id="MTR86878.1"/>
    </source>
</evidence>
<feature type="coiled-coil region" evidence="5">
    <location>
        <begin position="710"/>
        <end position="772"/>
    </location>
</feature>